<dbReference type="Proteomes" id="UP000824681">
    <property type="component" value="Chromosome"/>
</dbReference>
<name>A0ABX8UG90_9ACTN</name>
<evidence type="ECO:0000313" key="2">
    <source>
        <dbReference type="Proteomes" id="UP000824681"/>
    </source>
</evidence>
<protein>
    <submittedName>
        <fullName evidence="1">Uncharacterized protein</fullName>
    </submittedName>
</protein>
<sequence>MSRDIMISLQFEHDVDFEEVLERLAKTGWEFVREENSLWYMTDFDWKELPLDGLTQAKLDMRAAYEAGETTGMTVRLPGGEFYANVMFHEDRRSVSLIPLLDYRTIERSPEFVDLGWYLENFRRPFRDFTILSTEASDHR</sequence>
<gene>
    <name evidence="1" type="ORF">Nocox_39680</name>
</gene>
<dbReference type="EMBL" id="CP068985">
    <property type="protein sequence ID" value="QYC45479.1"/>
    <property type="molecule type" value="Genomic_DNA"/>
</dbReference>
<proteinExistence type="predicted"/>
<evidence type="ECO:0000313" key="1">
    <source>
        <dbReference type="EMBL" id="QYC45479.1"/>
    </source>
</evidence>
<dbReference type="RefSeq" id="WP_020547391.1">
    <property type="nucleotide sequence ID" value="NZ_CP068985.1"/>
</dbReference>
<reference evidence="1 2" key="1">
    <citation type="journal article" date="2021" name="ACS Chem. Biol.">
        <title>Genomic-Led Discovery of a Novel Glycopeptide Antibiotic by Nonomuraea coxensis DSM 45129.</title>
        <authorList>
            <person name="Yushchuk O."/>
            <person name="Vior N.M."/>
            <person name="Andreo-Vidal A."/>
            <person name="Berini F."/>
            <person name="Ruckert C."/>
            <person name="Busche T."/>
            <person name="Binda E."/>
            <person name="Kalinowski J."/>
            <person name="Truman A.W."/>
            <person name="Marinelli F."/>
        </authorList>
    </citation>
    <scope>NUCLEOTIDE SEQUENCE [LARGE SCALE GENOMIC DNA]</scope>
    <source>
        <strain evidence="1 2">DSM 45129</strain>
    </source>
</reference>
<accession>A0ABX8UG90</accession>
<keyword evidence="2" id="KW-1185">Reference proteome</keyword>
<organism evidence="1 2">
    <name type="scientific">Nonomuraea coxensis DSM 45129</name>
    <dbReference type="NCBI Taxonomy" id="1122611"/>
    <lineage>
        <taxon>Bacteria</taxon>
        <taxon>Bacillati</taxon>
        <taxon>Actinomycetota</taxon>
        <taxon>Actinomycetes</taxon>
        <taxon>Streptosporangiales</taxon>
        <taxon>Streptosporangiaceae</taxon>
        <taxon>Nonomuraea</taxon>
    </lineage>
</organism>